<organism evidence="2 3">
    <name type="scientific">Candidatus Onthenecus intestinigallinarum</name>
    <dbReference type="NCBI Taxonomy" id="2840875"/>
    <lineage>
        <taxon>Bacteria</taxon>
        <taxon>Bacillati</taxon>
        <taxon>Bacillota</taxon>
        <taxon>Clostridia</taxon>
        <taxon>Eubacteriales</taxon>
        <taxon>Candidatus Onthenecus</taxon>
    </lineage>
</organism>
<sequence length="491" mass="53911">MVKRLARIGIAAVLSLYFGLFFLTSNSPLFQTYGGDSAIFVTLGRSLLSGKVPYVDIFDHKGPMIFFINAFPQLFSRTVTAVWVQEVVLFFLSLLLIARMADRMGLRFALPAQMVYLAFVGLCIDGGNYTEEYCNFFTLLGLATCVDYTFDGAPSAHWRHGLLLGLSFSLNLMTRLNNALGVCALTLVFTCALGWRGDGKGLVRNVLSFLAGCALVCGPILIYLGLNGALDAFYYAAFEHNLLYAGVKDQSRLHLLLETAYGERAALAAGLGVLGALAAALTDRRNARLRVLAIALTAFAAANAGGAFVSHKGYLHYLLPGALSAMAGALCLCRAFERSSRQAGALAAATLCAYSLSVARPTLREADAAARETLWANQGFAQQSVELVSHVPEDERDDILGYRVEHMWYVVTDVVPARRIFFMQEVLGQANPAIMDEVVDMMRNDPPKWIVQFYGRAFSPPYDARVQEIFDTRYEVVATNDFNQLLRLKDE</sequence>
<evidence type="ECO:0000256" key="1">
    <source>
        <dbReference type="SAM" id="Phobius"/>
    </source>
</evidence>
<comment type="caution">
    <text evidence="2">The sequence shown here is derived from an EMBL/GenBank/DDBJ whole genome shotgun (WGS) entry which is preliminary data.</text>
</comment>
<reference evidence="2" key="1">
    <citation type="submission" date="2020-10" db="EMBL/GenBank/DDBJ databases">
        <authorList>
            <person name="Gilroy R."/>
        </authorList>
    </citation>
    <scope>NUCLEOTIDE SEQUENCE</scope>
    <source>
        <strain evidence="2">ChiSxjej2B14-6234</strain>
    </source>
</reference>
<accession>A0A9D0ZAY8</accession>
<name>A0A9D0ZAY8_9FIRM</name>
<keyword evidence="1" id="KW-0472">Membrane</keyword>
<feature type="transmembrane region" description="Helical" evidence="1">
    <location>
        <begin position="289"/>
        <end position="308"/>
    </location>
</feature>
<dbReference type="EMBL" id="DVFJ01000028">
    <property type="protein sequence ID" value="HIQ72070.1"/>
    <property type="molecule type" value="Genomic_DNA"/>
</dbReference>
<feature type="transmembrane region" description="Helical" evidence="1">
    <location>
        <begin position="108"/>
        <end position="129"/>
    </location>
</feature>
<keyword evidence="1" id="KW-0812">Transmembrane</keyword>
<feature type="transmembrane region" description="Helical" evidence="1">
    <location>
        <begin position="207"/>
        <end position="226"/>
    </location>
</feature>
<dbReference type="AlphaFoldDB" id="A0A9D0ZAY8"/>
<feature type="transmembrane region" description="Helical" evidence="1">
    <location>
        <begin position="74"/>
        <end position="96"/>
    </location>
</feature>
<feature type="transmembrane region" description="Helical" evidence="1">
    <location>
        <begin position="314"/>
        <end position="333"/>
    </location>
</feature>
<feature type="transmembrane region" description="Helical" evidence="1">
    <location>
        <begin position="5"/>
        <end position="23"/>
    </location>
</feature>
<feature type="transmembrane region" description="Helical" evidence="1">
    <location>
        <begin position="265"/>
        <end position="282"/>
    </location>
</feature>
<evidence type="ECO:0008006" key="4">
    <source>
        <dbReference type="Google" id="ProtNLM"/>
    </source>
</evidence>
<gene>
    <name evidence="2" type="ORF">IAB73_07680</name>
</gene>
<protein>
    <recommendedName>
        <fullName evidence="4">Glycosyltransferase RgtA/B/C/D-like domain-containing protein</fullName>
    </recommendedName>
</protein>
<feature type="transmembrane region" description="Helical" evidence="1">
    <location>
        <begin position="176"/>
        <end position="195"/>
    </location>
</feature>
<proteinExistence type="predicted"/>
<evidence type="ECO:0000313" key="2">
    <source>
        <dbReference type="EMBL" id="HIQ72070.1"/>
    </source>
</evidence>
<keyword evidence="1" id="KW-1133">Transmembrane helix</keyword>
<reference evidence="2" key="2">
    <citation type="journal article" date="2021" name="PeerJ">
        <title>Extensive microbial diversity within the chicken gut microbiome revealed by metagenomics and culture.</title>
        <authorList>
            <person name="Gilroy R."/>
            <person name="Ravi A."/>
            <person name="Getino M."/>
            <person name="Pursley I."/>
            <person name="Horton D.L."/>
            <person name="Alikhan N.F."/>
            <person name="Baker D."/>
            <person name="Gharbi K."/>
            <person name="Hall N."/>
            <person name="Watson M."/>
            <person name="Adriaenssens E.M."/>
            <person name="Foster-Nyarko E."/>
            <person name="Jarju S."/>
            <person name="Secka A."/>
            <person name="Antonio M."/>
            <person name="Oren A."/>
            <person name="Chaudhuri R.R."/>
            <person name="La Ragione R."/>
            <person name="Hildebrand F."/>
            <person name="Pallen M.J."/>
        </authorList>
    </citation>
    <scope>NUCLEOTIDE SEQUENCE</scope>
    <source>
        <strain evidence="2">ChiSxjej2B14-6234</strain>
    </source>
</reference>
<dbReference type="Proteomes" id="UP000886887">
    <property type="component" value="Unassembled WGS sequence"/>
</dbReference>
<evidence type="ECO:0000313" key="3">
    <source>
        <dbReference type="Proteomes" id="UP000886887"/>
    </source>
</evidence>